<sequence>MSFTINRNNNFDFLRLILASIVIVSHSYPLTKNDEILAVLTNGQIDFGSLAVNCFFVLSGYFIFLSLQRSKTVTNYIWKRVLRLYPALLGLMVFTFLLIPILYDGNHLTSAIKNYWHYAIGGLSLYNVKYFIPGVFELNPYKGAINGSLWTIAYEFSIYMLLVFLYFFRSRRVSIIILSIGFFLSYWLFQNESTFAYQIFLKINLDAVQLYRLSTYFLAGSLITFLDFKIINSIYSRLGLFLILIVSLVFNFYREIAPFALPLLIILLGILNTKYINSLGAKIGDISYGVYVYGFLVQQIFMNYFNLNPLELMFLSLIITYILAYFSWHFIEEKMMKYKNII</sequence>
<keyword evidence="1" id="KW-0472">Membrane</keyword>
<feature type="transmembrane region" description="Helical" evidence="1">
    <location>
        <begin position="148"/>
        <end position="168"/>
    </location>
</feature>
<feature type="transmembrane region" description="Helical" evidence="1">
    <location>
        <begin position="173"/>
        <end position="189"/>
    </location>
</feature>
<dbReference type="RefSeq" id="WP_103913105.1">
    <property type="nucleotide sequence ID" value="NZ_FNUS01000002.1"/>
</dbReference>
<dbReference type="GO" id="GO:0016787">
    <property type="term" value="F:hydrolase activity"/>
    <property type="evidence" value="ECO:0007669"/>
    <property type="project" value="UniProtKB-KW"/>
</dbReference>
<keyword evidence="1" id="KW-0812">Transmembrane</keyword>
<feature type="transmembrane region" description="Helical" evidence="1">
    <location>
        <begin position="312"/>
        <end position="331"/>
    </location>
</feature>
<dbReference type="PANTHER" id="PTHR23028">
    <property type="entry name" value="ACETYLTRANSFERASE"/>
    <property type="match status" value="1"/>
</dbReference>
<organism evidence="3 4">
    <name type="scientific">Halpernia humi</name>
    <dbReference type="NCBI Taxonomy" id="493375"/>
    <lineage>
        <taxon>Bacteria</taxon>
        <taxon>Pseudomonadati</taxon>
        <taxon>Bacteroidota</taxon>
        <taxon>Flavobacteriia</taxon>
        <taxon>Flavobacteriales</taxon>
        <taxon>Weeksellaceae</taxon>
        <taxon>Chryseobacterium group</taxon>
        <taxon>Halpernia</taxon>
    </lineage>
</organism>
<evidence type="ECO:0000259" key="2">
    <source>
        <dbReference type="Pfam" id="PF01757"/>
    </source>
</evidence>
<feature type="transmembrane region" description="Helical" evidence="1">
    <location>
        <begin position="259"/>
        <end position="276"/>
    </location>
</feature>
<dbReference type="InterPro" id="IPR002656">
    <property type="entry name" value="Acyl_transf_3_dom"/>
</dbReference>
<feature type="domain" description="Acyltransferase 3" evidence="2">
    <location>
        <begin position="9"/>
        <end position="326"/>
    </location>
</feature>
<dbReference type="OrthoDB" id="9796461at2"/>
<feature type="transmembrane region" description="Helical" evidence="1">
    <location>
        <begin position="43"/>
        <end position="64"/>
    </location>
</feature>
<protein>
    <submittedName>
        <fullName evidence="3">Peptidoglycan/LPS O-acetylase OafA/YrhL, contains acyltransferase and SGNH-hydrolase domains</fullName>
    </submittedName>
</protein>
<feature type="transmembrane region" description="Helical" evidence="1">
    <location>
        <begin position="84"/>
        <end position="103"/>
    </location>
</feature>
<proteinExistence type="predicted"/>
<keyword evidence="1" id="KW-1133">Transmembrane helix</keyword>
<keyword evidence="3" id="KW-0808">Transferase</keyword>
<name>A0A1H5W6P4_9FLAO</name>
<dbReference type="Pfam" id="PF01757">
    <property type="entry name" value="Acyl_transf_3"/>
    <property type="match status" value="1"/>
</dbReference>
<dbReference type="EMBL" id="FNUS01000002">
    <property type="protein sequence ID" value="SEF94487.1"/>
    <property type="molecule type" value="Genomic_DNA"/>
</dbReference>
<accession>A0A1H5W6P4</accession>
<reference evidence="4" key="1">
    <citation type="submission" date="2016-10" db="EMBL/GenBank/DDBJ databases">
        <authorList>
            <person name="Varghese N."/>
            <person name="Submissions S."/>
        </authorList>
    </citation>
    <scope>NUCLEOTIDE SEQUENCE [LARGE SCALE GENOMIC DNA]</scope>
    <source>
        <strain evidence="4">DSM 21580</strain>
    </source>
</reference>
<feature type="transmembrane region" description="Helical" evidence="1">
    <location>
        <begin position="209"/>
        <end position="228"/>
    </location>
</feature>
<dbReference type="InterPro" id="IPR050879">
    <property type="entry name" value="Acyltransferase_3"/>
</dbReference>
<gene>
    <name evidence="3" type="ORF">SAMN05421847_1100</name>
</gene>
<dbReference type="GO" id="GO:0016747">
    <property type="term" value="F:acyltransferase activity, transferring groups other than amino-acyl groups"/>
    <property type="evidence" value="ECO:0007669"/>
    <property type="project" value="InterPro"/>
</dbReference>
<feature type="transmembrane region" description="Helical" evidence="1">
    <location>
        <begin position="288"/>
        <end position="306"/>
    </location>
</feature>
<evidence type="ECO:0000313" key="4">
    <source>
        <dbReference type="Proteomes" id="UP000236738"/>
    </source>
</evidence>
<evidence type="ECO:0000313" key="3">
    <source>
        <dbReference type="EMBL" id="SEF94487.1"/>
    </source>
</evidence>
<keyword evidence="3" id="KW-0012">Acyltransferase</keyword>
<dbReference type="AlphaFoldDB" id="A0A1H5W6P4"/>
<feature type="transmembrane region" description="Helical" evidence="1">
    <location>
        <begin position="235"/>
        <end position="253"/>
    </location>
</feature>
<keyword evidence="3" id="KW-0378">Hydrolase</keyword>
<dbReference type="Proteomes" id="UP000236738">
    <property type="component" value="Unassembled WGS sequence"/>
</dbReference>
<keyword evidence="4" id="KW-1185">Reference proteome</keyword>
<evidence type="ECO:0000256" key="1">
    <source>
        <dbReference type="SAM" id="Phobius"/>
    </source>
</evidence>
<feature type="transmembrane region" description="Helical" evidence="1">
    <location>
        <begin position="13"/>
        <end position="31"/>
    </location>
</feature>